<gene>
    <name evidence="1" type="ORF">FKW44_007279</name>
</gene>
<evidence type="ECO:0000313" key="2">
    <source>
        <dbReference type="Proteomes" id="UP000595437"/>
    </source>
</evidence>
<feature type="non-terminal residue" evidence="1">
    <location>
        <position position="1"/>
    </location>
</feature>
<reference evidence="2" key="1">
    <citation type="submission" date="2021-01" db="EMBL/GenBank/DDBJ databases">
        <title>Caligus Genome Assembly.</title>
        <authorList>
            <person name="Gallardo-Escarate C."/>
        </authorList>
    </citation>
    <scope>NUCLEOTIDE SEQUENCE [LARGE SCALE GENOMIC DNA]</scope>
</reference>
<proteinExistence type="predicted"/>
<keyword evidence="2" id="KW-1185">Reference proteome</keyword>
<dbReference type="Proteomes" id="UP000595437">
    <property type="component" value="Chromosome 4"/>
</dbReference>
<organism evidence="1 2">
    <name type="scientific">Caligus rogercresseyi</name>
    <name type="common">Sea louse</name>
    <dbReference type="NCBI Taxonomy" id="217165"/>
    <lineage>
        <taxon>Eukaryota</taxon>
        <taxon>Metazoa</taxon>
        <taxon>Ecdysozoa</taxon>
        <taxon>Arthropoda</taxon>
        <taxon>Crustacea</taxon>
        <taxon>Multicrustacea</taxon>
        <taxon>Hexanauplia</taxon>
        <taxon>Copepoda</taxon>
        <taxon>Siphonostomatoida</taxon>
        <taxon>Caligidae</taxon>
        <taxon>Caligus</taxon>
    </lineage>
</organism>
<protein>
    <submittedName>
        <fullName evidence="1">Uncharacterized protein</fullName>
    </submittedName>
</protein>
<dbReference type="EMBL" id="CP045893">
    <property type="protein sequence ID" value="QQP54444.1"/>
    <property type="molecule type" value="Genomic_DNA"/>
</dbReference>
<evidence type="ECO:0000313" key="1">
    <source>
        <dbReference type="EMBL" id="QQP54444.1"/>
    </source>
</evidence>
<dbReference type="AlphaFoldDB" id="A0A7T8KEI6"/>
<sequence>KMPPYFLSRERKCTPRLLQGLRWDGVAWARTTYPDDNYTQDDLEFMPCRHVRLLTGLKHVAQLMPRPEPVDFSK</sequence>
<accession>A0A7T8KEI6</accession>
<name>A0A7T8KEI6_CALRO</name>